<evidence type="ECO:0000313" key="1">
    <source>
        <dbReference type="EMBL" id="CAL8081954.1"/>
    </source>
</evidence>
<organism evidence="1 2">
    <name type="scientific">Orchesella dallaii</name>
    <dbReference type="NCBI Taxonomy" id="48710"/>
    <lineage>
        <taxon>Eukaryota</taxon>
        <taxon>Metazoa</taxon>
        <taxon>Ecdysozoa</taxon>
        <taxon>Arthropoda</taxon>
        <taxon>Hexapoda</taxon>
        <taxon>Collembola</taxon>
        <taxon>Entomobryomorpha</taxon>
        <taxon>Entomobryoidea</taxon>
        <taxon>Orchesellidae</taxon>
        <taxon>Orchesellinae</taxon>
        <taxon>Orchesella</taxon>
    </lineage>
</organism>
<keyword evidence="2" id="KW-1185">Reference proteome</keyword>
<sequence>MHKPKQVDVKTLEGKFSLTMGVGGNDCGSHPGRIACIKEEDCEEIVQNYDSNVEFDQGNFSSQIQPQTMMENSPVAVRTMEGEFSLTMGVGGNDCGSHPGRIACIKEEDCEEIVQNYDSNVEFDQGNFSSQIQPQTMMENSPVAVRTMEGEFSLTMGVGGNDCGSHPGRIACIKEEDCEEIVQDYDSNVVFDQGHFSSQIQPQTMMENSPVAVRTLEGEFSLTMGAGGNDCGSHPGMIVCIKEEDCEEIVQDYDSNVEFDQGYFSSQIQPQTMMENSPVAVRTLEGEFSLTMGVGGNDCGSHPGRIACIKEEDCEEIVQDYDSNVVFDQGHFSSQIQPQTMMENSPVAVRTLEGEFSLTMGAGGNDCGSHPGMIVCIKEEDCEEIVQDYDSNVEFDQGYFSSQIQPQTMMENSPVAVRTLEGEFSLTMGVGGNDCGSHPGRIACIKEEDCEEIVQDYDSNVVFDQGHFSSQIQPQTMMENSPVAVRTLEGEFSLTMGAGGNDCGSHPGMIVCIKEEDCEEIVQDYDSNVEFDQGYFSSQIQPQTMMENSPVAVRTLEGEFSLTMGVGGNDCGSHPGRIACIKEEDCEEIVQDYDSNVVFDQGHFSSQIQPQTMMENSPVAVRTLEGEFSLTMGAGGNDCGSHPGMIVCIKEEDCEEIVQDYDSNVEFDQGYFSSQIQPQTMMENSPVAVRTLEGEFSLTMGAGGNDCGSHPGSIVCIKEEDCEEIVQDYDSNVEFDQGHFSSQIQPQTMMENSPVAVRTLEGEFSLTMGAGGNDCGSHPGRIVCIKEEDCEEIVQDYDSNVEFDQGHFSSQIQPQTMMENSPVAVRTLEGKFSLTMGVGGNDCGIKIVQSICFMAISYSKCKLFVMSQ</sequence>
<accession>A0ABP1PY30</accession>
<gene>
    <name evidence="1" type="ORF">ODALV1_LOCUS5069</name>
</gene>
<evidence type="ECO:0000313" key="2">
    <source>
        <dbReference type="Proteomes" id="UP001642540"/>
    </source>
</evidence>
<proteinExistence type="predicted"/>
<protein>
    <submittedName>
        <fullName evidence="1">Uncharacterized protein</fullName>
    </submittedName>
</protein>
<dbReference type="Proteomes" id="UP001642540">
    <property type="component" value="Unassembled WGS sequence"/>
</dbReference>
<dbReference type="EMBL" id="CAXLJM020000015">
    <property type="protein sequence ID" value="CAL8081954.1"/>
    <property type="molecule type" value="Genomic_DNA"/>
</dbReference>
<name>A0ABP1PY30_9HEXA</name>
<reference evidence="1 2" key="1">
    <citation type="submission" date="2024-08" db="EMBL/GenBank/DDBJ databases">
        <authorList>
            <person name="Cucini C."/>
            <person name="Frati F."/>
        </authorList>
    </citation>
    <scope>NUCLEOTIDE SEQUENCE [LARGE SCALE GENOMIC DNA]</scope>
</reference>
<comment type="caution">
    <text evidence="1">The sequence shown here is derived from an EMBL/GenBank/DDBJ whole genome shotgun (WGS) entry which is preliminary data.</text>
</comment>